<accession>N1WQ03</accession>
<dbReference type="Proteomes" id="UP000012313">
    <property type="component" value="Unassembled WGS sequence"/>
</dbReference>
<gene>
    <name evidence="1" type="ORF">LEP1GSC060_3594</name>
</gene>
<comment type="caution">
    <text evidence="1">The sequence shown here is derived from an EMBL/GenBank/DDBJ whole genome shotgun (WGS) entry which is preliminary data.</text>
</comment>
<dbReference type="STRING" id="1218598.LEP1GSC060_3594"/>
<organism evidence="1 2">
    <name type="scientific">Leptospira weilii serovar Ranarum str. ICFT</name>
    <dbReference type="NCBI Taxonomy" id="1218598"/>
    <lineage>
        <taxon>Bacteria</taxon>
        <taxon>Pseudomonadati</taxon>
        <taxon>Spirochaetota</taxon>
        <taxon>Spirochaetia</taxon>
        <taxon>Leptospirales</taxon>
        <taxon>Leptospiraceae</taxon>
        <taxon>Leptospira</taxon>
    </lineage>
</organism>
<sequence>MEPLPPKSLNPKSLFKRILQKMGNFNETELSEVEAVVDSILNAKFESFMDEFALAVGLDRPPLSLVKSSRRKKSKKN</sequence>
<evidence type="ECO:0000313" key="1">
    <source>
        <dbReference type="EMBL" id="EMY79214.1"/>
    </source>
</evidence>
<keyword evidence="2" id="KW-1185">Reference proteome</keyword>
<dbReference type="AlphaFoldDB" id="N1WQ03"/>
<proteinExistence type="predicted"/>
<reference evidence="1" key="1">
    <citation type="submission" date="2013-03" db="EMBL/GenBank/DDBJ databases">
        <authorList>
            <person name="Harkins D.M."/>
            <person name="Durkin A.S."/>
            <person name="Brinkac L.M."/>
            <person name="Haft D.H."/>
            <person name="Selengut J.D."/>
            <person name="Sanka R."/>
            <person name="DePew J."/>
            <person name="Purushe J."/>
            <person name="Hartskeerl R.A."/>
            <person name="Ahmed A."/>
            <person name="van der Linden H."/>
            <person name="Goris M.G.A."/>
            <person name="Vinetz J.M."/>
            <person name="Sutton G.G."/>
            <person name="Nierman W.C."/>
            <person name="Fouts D.E."/>
        </authorList>
    </citation>
    <scope>NUCLEOTIDE SEQUENCE [LARGE SCALE GENOMIC DNA]</scope>
    <source>
        <strain evidence="1">ICFT</strain>
    </source>
</reference>
<name>N1WQ03_9LEPT</name>
<dbReference type="OrthoDB" id="9945330at2"/>
<protein>
    <submittedName>
        <fullName evidence="1">Uncharacterized protein</fullName>
    </submittedName>
</protein>
<dbReference type="RefSeq" id="WP_002995724.1">
    <property type="nucleotide sequence ID" value="NZ_AOHC02000013.1"/>
</dbReference>
<evidence type="ECO:0000313" key="2">
    <source>
        <dbReference type="Proteomes" id="UP000012313"/>
    </source>
</evidence>
<dbReference type="EMBL" id="AOHC02000013">
    <property type="protein sequence ID" value="EMY79214.1"/>
    <property type="molecule type" value="Genomic_DNA"/>
</dbReference>